<dbReference type="PANTHER" id="PTHR44943">
    <property type="entry name" value="CELLULOSE SYNTHASE OPERON PROTEIN C"/>
    <property type="match status" value="1"/>
</dbReference>
<evidence type="ECO:0000256" key="3">
    <source>
        <dbReference type="ARBA" id="ARBA00023078"/>
    </source>
</evidence>
<feature type="repeat" description="TPR" evidence="4">
    <location>
        <begin position="247"/>
        <end position="280"/>
    </location>
</feature>
<accession>A0ABQ6TLC2</accession>
<organism evidence="6 7">
    <name type="scientific">Oryzomonas sagensis</name>
    <dbReference type="NCBI Taxonomy" id="2603857"/>
    <lineage>
        <taxon>Bacteria</taxon>
        <taxon>Pseudomonadati</taxon>
        <taxon>Thermodesulfobacteriota</taxon>
        <taxon>Desulfuromonadia</taxon>
        <taxon>Geobacterales</taxon>
        <taxon>Geobacteraceae</taxon>
        <taxon>Oryzomonas</taxon>
    </lineage>
</organism>
<evidence type="ECO:0000256" key="4">
    <source>
        <dbReference type="PROSITE-ProRule" id="PRU00339"/>
    </source>
</evidence>
<reference evidence="6 7" key="1">
    <citation type="journal article" date="2020" name="Microorganisms">
        <title>Description of Three Novel Members in the Family Geobacteraceae, Oryzomonas japonicum gen. nov., sp. nov., Oryzomonas sagensis sp. nov., and Oryzomonas ruber sp. nov.</title>
        <authorList>
            <person name="Xu Z."/>
            <person name="Masuda Y."/>
            <person name="Hayakawa C."/>
            <person name="Ushijima N."/>
            <person name="Kawano K."/>
            <person name="Shiratori Y."/>
            <person name="Senoo K."/>
            <person name="Itoh H."/>
        </authorList>
    </citation>
    <scope>NUCLEOTIDE SEQUENCE [LARGE SCALE GENOMIC DNA]</scope>
    <source>
        <strain evidence="6 7">Red100</strain>
    </source>
</reference>
<protein>
    <submittedName>
        <fullName evidence="6">Tetratricopeptide repeat protein</fullName>
    </submittedName>
</protein>
<keyword evidence="1" id="KW-0677">Repeat</keyword>
<evidence type="ECO:0000313" key="7">
    <source>
        <dbReference type="Proteomes" id="UP000798046"/>
    </source>
</evidence>
<name>A0ABQ6TLC2_9BACT</name>
<evidence type="ECO:0000256" key="5">
    <source>
        <dbReference type="SAM" id="MobiDB-lite"/>
    </source>
</evidence>
<gene>
    <name evidence="6" type="ORF">F6V30_14185</name>
</gene>
<dbReference type="InterPro" id="IPR011990">
    <property type="entry name" value="TPR-like_helical_dom_sf"/>
</dbReference>
<dbReference type="InterPro" id="IPR051685">
    <property type="entry name" value="Ycf3/AcsC/BcsC/TPR_MFPF"/>
</dbReference>
<keyword evidence="2 4" id="KW-0802">TPR repeat</keyword>
<feature type="compositionally biased region" description="Acidic residues" evidence="5">
    <location>
        <begin position="167"/>
        <end position="185"/>
    </location>
</feature>
<dbReference type="InterPro" id="IPR019734">
    <property type="entry name" value="TPR_rpt"/>
</dbReference>
<feature type="region of interest" description="Disordered" evidence="5">
    <location>
        <begin position="167"/>
        <end position="192"/>
    </location>
</feature>
<dbReference type="EMBL" id="VZRA01000004">
    <property type="protein sequence ID" value="KAB0668981.1"/>
    <property type="molecule type" value="Genomic_DNA"/>
</dbReference>
<dbReference type="PANTHER" id="PTHR44943:SF9">
    <property type="entry name" value="TPR-REPEAT-CONTAINING PROTEIN"/>
    <property type="match status" value="1"/>
</dbReference>
<keyword evidence="3" id="KW-0793">Thylakoid</keyword>
<dbReference type="PROSITE" id="PS50005">
    <property type="entry name" value="TPR"/>
    <property type="match status" value="2"/>
</dbReference>
<feature type="repeat" description="TPR" evidence="4">
    <location>
        <begin position="213"/>
        <end position="246"/>
    </location>
</feature>
<comment type="caution">
    <text evidence="6">The sequence shown here is derived from an EMBL/GenBank/DDBJ whole genome shotgun (WGS) entry which is preliminary data.</text>
</comment>
<dbReference type="PROSITE" id="PS50293">
    <property type="entry name" value="TPR_REGION"/>
    <property type="match status" value="2"/>
</dbReference>
<evidence type="ECO:0000313" key="6">
    <source>
        <dbReference type="EMBL" id="KAB0668981.1"/>
    </source>
</evidence>
<evidence type="ECO:0000256" key="1">
    <source>
        <dbReference type="ARBA" id="ARBA00022737"/>
    </source>
</evidence>
<dbReference type="SMART" id="SM00028">
    <property type="entry name" value="TPR"/>
    <property type="match status" value="3"/>
</dbReference>
<proteinExistence type="predicted"/>
<dbReference type="Gene3D" id="1.25.40.10">
    <property type="entry name" value="Tetratricopeptide repeat domain"/>
    <property type="match status" value="1"/>
</dbReference>
<dbReference type="Proteomes" id="UP000798046">
    <property type="component" value="Unassembled WGS sequence"/>
</dbReference>
<keyword evidence="7" id="KW-1185">Reference proteome</keyword>
<sequence>MLQYNGAVGPILENAGEFNVNRGRALPYRFVRLMVLAASLGVVLQGTAAAIQWRPLARTARHDVAVDMDSLKLTPLGRVTVWLRFTPLGEPQRKLAAGEYGEKQYRLHLEYYEIDCSEQTDVLELIDIIGPDGKRLARMKGGGPLAAIFPGSALDLAAKQVCPSFEDETVSDDEVETPDSNDTEEASTQQVPEEVRARIAEALQKTQKSPGNQAAWRELGNAYYDGDQPQQAIEAYDRALALVPDDADILNDQGAMYRQSGDFTRALANFERALKIAPYNLESLYNVGYVNAFDLNRMDKAREAWRRYLELDRTSETALQVQGFIERYGK</sequence>
<dbReference type="SUPFAM" id="SSF48452">
    <property type="entry name" value="TPR-like"/>
    <property type="match status" value="1"/>
</dbReference>
<dbReference type="Pfam" id="PF13432">
    <property type="entry name" value="TPR_16"/>
    <property type="match status" value="1"/>
</dbReference>
<evidence type="ECO:0000256" key="2">
    <source>
        <dbReference type="ARBA" id="ARBA00022803"/>
    </source>
</evidence>